<dbReference type="SUPFAM" id="SSF101498">
    <property type="entry name" value="Anti-sigma factor FlgM"/>
    <property type="match status" value="1"/>
</dbReference>
<evidence type="ECO:0000256" key="2">
    <source>
        <dbReference type="ARBA" id="ARBA00017823"/>
    </source>
</evidence>
<comment type="similarity">
    <text evidence="1">Belongs to the FlgM family.</text>
</comment>
<comment type="function">
    <text evidence="7">Responsible for the coupling of flagellin expression to flagellar assembly by preventing expression of the flagellin genes when a component of the middle class of proteins is defective. It negatively regulates flagellar genes by inhibiting the activity of FliA by directly binding to FliA.</text>
</comment>
<accession>A0A0N0I9N7</accession>
<proteinExistence type="inferred from homology"/>
<reference evidence="11 12" key="1">
    <citation type="submission" date="2015-07" db="EMBL/GenBank/DDBJ databases">
        <title>ATOL: Assembling a taxonomically balanced genome-scale reconstruction of the evolutionary history of the Enterobacteriaceae.</title>
        <authorList>
            <person name="Plunkett G.III."/>
            <person name="Neeno-Eckwall E.C."/>
            <person name="Glasner J.D."/>
            <person name="Perna N.T."/>
        </authorList>
    </citation>
    <scope>NUCLEOTIDE SEQUENCE [LARGE SCALE GENOMIC DNA]</scope>
    <source>
        <strain evidence="11 12">ATCC 35017</strain>
    </source>
</reference>
<dbReference type="Pfam" id="PF04316">
    <property type="entry name" value="FlgM"/>
    <property type="match status" value="1"/>
</dbReference>
<protein>
    <recommendedName>
        <fullName evidence="2">Negative regulator of flagellin synthesis</fullName>
    </recommendedName>
    <alternativeName>
        <fullName evidence="8">Anti-sigma-28 factor</fullName>
    </alternativeName>
</protein>
<gene>
    <name evidence="11" type="ORF">M992_2346</name>
</gene>
<keyword evidence="12" id="KW-1185">Reference proteome</keyword>
<feature type="compositionally biased region" description="Polar residues" evidence="9">
    <location>
        <begin position="1"/>
        <end position="17"/>
    </location>
</feature>
<dbReference type="InterPro" id="IPR031316">
    <property type="entry name" value="FlgM_C"/>
</dbReference>
<dbReference type="OrthoDB" id="5739939at2"/>
<feature type="region of interest" description="Disordered" evidence="9">
    <location>
        <begin position="1"/>
        <end position="25"/>
    </location>
</feature>
<keyword evidence="5" id="KW-0805">Transcription regulation</keyword>
<evidence type="ECO:0000256" key="3">
    <source>
        <dbReference type="ARBA" id="ARBA00022491"/>
    </source>
</evidence>
<dbReference type="InterPro" id="IPR007412">
    <property type="entry name" value="FlgM"/>
</dbReference>
<evidence type="ECO:0000313" key="12">
    <source>
        <dbReference type="Proteomes" id="UP000053226"/>
    </source>
</evidence>
<evidence type="ECO:0000256" key="4">
    <source>
        <dbReference type="ARBA" id="ARBA00022795"/>
    </source>
</evidence>
<evidence type="ECO:0000256" key="6">
    <source>
        <dbReference type="ARBA" id="ARBA00023163"/>
    </source>
</evidence>
<dbReference type="RefSeq" id="WP_047256573.1">
    <property type="nucleotide sequence ID" value="NZ_CAWMUS010000022.1"/>
</dbReference>
<name>A0A0N0I9N7_9GAMM</name>
<evidence type="ECO:0000256" key="5">
    <source>
        <dbReference type="ARBA" id="ARBA00023015"/>
    </source>
</evidence>
<dbReference type="EMBL" id="LGAA01000022">
    <property type="protein sequence ID" value="KPD02342.1"/>
    <property type="molecule type" value="Genomic_DNA"/>
</dbReference>
<dbReference type="Proteomes" id="UP000053226">
    <property type="component" value="Unassembled WGS sequence"/>
</dbReference>
<sequence length="102" mass="11714">MTINKTNSLTSASSIKSYQPDEQRNKVATVREFQPEVKNLKQENSVFITEDARHLQQDSQDINQQKIERIKQAINNGSFTIQAEKIADKLINQTILDLKINK</sequence>
<keyword evidence="6" id="KW-0804">Transcription</keyword>
<dbReference type="InterPro" id="IPR035890">
    <property type="entry name" value="Anti-sigma-28_factor_FlgM_sf"/>
</dbReference>
<organism evidence="11 12">
    <name type="scientific">Moellerella wisconsensis ATCC 35017</name>
    <dbReference type="NCBI Taxonomy" id="1354267"/>
    <lineage>
        <taxon>Bacteria</taxon>
        <taxon>Pseudomonadati</taxon>
        <taxon>Pseudomonadota</taxon>
        <taxon>Gammaproteobacteria</taxon>
        <taxon>Enterobacterales</taxon>
        <taxon>Morganellaceae</taxon>
        <taxon>Moellerella</taxon>
    </lineage>
</organism>
<dbReference type="GO" id="GO:0045892">
    <property type="term" value="P:negative regulation of DNA-templated transcription"/>
    <property type="evidence" value="ECO:0007669"/>
    <property type="project" value="InterPro"/>
</dbReference>
<keyword evidence="4" id="KW-1005">Bacterial flagellum biogenesis</keyword>
<evidence type="ECO:0000256" key="1">
    <source>
        <dbReference type="ARBA" id="ARBA00005322"/>
    </source>
</evidence>
<keyword evidence="3" id="KW-0678">Repressor</keyword>
<evidence type="ECO:0000313" key="11">
    <source>
        <dbReference type="EMBL" id="KPD02342.1"/>
    </source>
</evidence>
<dbReference type="GeneID" id="79716771"/>
<dbReference type="AlphaFoldDB" id="A0A0N0I9N7"/>
<feature type="domain" description="Anti-sigma-28 factor FlgM C-terminal" evidence="10">
    <location>
        <begin position="45"/>
        <end position="92"/>
    </location>
</feature>
<evidence type="ECO:0000256" key="8">
    <source>
        <dbReference type="ARBA" id="ARBA00030117"/>
    </source>
</evidence>
<evidence type="ECO:0000256" key="7">
    <source>
        <dbReference type="ARBA" id="ARBA00024739"/>
    </source>
</evidence>
<evidence type="ECO:0000259" key="10">
    <source>
        <dbReference type="Pfam" id="PF04316"/>
    </source>
</evidence>
<dbReference type="GO" id="GO:0044781">
    <property type="term" value="P:bacterial-type flagellum organization"/>
    <property type="evidence" value="ECO:0007669"/>
    <property type="project" value="UniProtKB-KW"/>
</dbReference>
<evidence type="ECO:0000256" key="9">
    <source>
        <dbReference type="SAM" id="MobiDB-lite"/>
    </source>
</evidence>
<dbReference type="NCBIfam" id="TIGR03824">
    <property type="entry name" value="FlgM_jcvi"/>
    <property type="match status" value="1"/>
</dbReference>
<comment type="caution">
    <text evidence="11">The sequence shown here is derived from an EMBL/GenBank/DDBJ whole genome shotgun (WGS) entry which is preliminary data.</text>
</comment>